<dbReference type="Pfam" id="PF12833">
    <property type="entry name" value="HTH_18"/>
    <property type="match status" value="1"/>
</dbReference>
<dbReference type="PANTHER" id="PTHR46796:SF2">
    <property type="entry name" value="TRANSCRIPTIONAL REGULATORY PROTEIN"/>
    <property type="match status" value="1"/>
</dbReference>
<dbReference type="InterPro" id="IPR018060">
    <property type="entry name" value="HTH_AraC"/>
</dbReference>
<evidence type="ECO:0000259" key="4">
    <source>
        <dbReference type="PROSITE" id="PS01124"/>
    </source>
</evidence>
<evidence type="ECO:0000256" key="1">
    <source>
        <dbReference type="ARBA" id="ARBA00023015"/>
    </source>
</evidence>
<keyword evidence="3" id="KW-0804">Transcription</keyword>
<dbReference type="InterPro" id="IPR009057">
    <property type="entry name" value="Homeodomain-like_sf"/>
</dbReference>
<dbReference type="SMART" id="SM00342">
    <property type="entry name" value="HTH_ARAC"/>
    <property type="match status" value="1"/>
</dbReference>
<dbReference type="RefSeq" id="WP_326506723.1">
    <property type="nucleotide sequence ID" value="NZ_JAWIIV010000009.1"/>
</dbReference>
<name>A0ABU6J8M8_9BURK</name>
<dbReference type="Gene3D" id="1.10.10.60">
    <property type="entry name" value="Homeodomain-like"/>
    <property type="match status" value="1"/>
</dbReference>
<keyword evidence="1" id="KW-0805">Transcription regulation</keyword>
<evidence type="ECO:0000313" key="5">
    <source>
        <dbReference type="EMBL" id="MEC4720008.1"/>
    </source>
</evidence>
<dbReference type="Proteomes" id="UP001352263">
    <property type="component" value="Unassembled WGS sequence"/>
</dbReference>
<dbReference type="InterPro" id="IPR050204">
    <property type="entry name" value="AraC_XylS_family_regulators"/>
</dbReference>
<dbReference type="PROSITE" id="PS01124">
    <property type="entry name" value="HTH_ARAC_FAMILY_2"/>
    <property type="match status" value="1"/>
</dbReference>
<sequence length="266" mass="29710">MDMSADRIRLGRNAPGVERLEACLHGQAFAPHRHDTYAIGITLSGVQRFQFRGRTWHCLPGQCHVLHPDELHDGGAGNEEGFRYRIVYIDPALLQDALQGRPLPFIANPVVDVPRLHAHALREVWDIDSELDELSRIGIVDALATWLRGVAAGTYRSEKRIALQPLLRVRECIAAAPAVRHSMEELERIADMDRWTLARQFRAAFGTSPSRFRTLRRLDHLRALVASGSSLGTAALDAGFADQAHMSRQFKLAVGMTPARWARTMA</sequence>
<evidence type="ECO:0000256" key="2">
    <source>
        <dbReference type="ARBA" id="ARBA00023125"/>
    </source>
</evidence>
<feature type="domain" description="HTH araC/xylS-type" evidence="4">
    <location>
        <begin position="167"/>
        <end position="264"/>
    </location>
</feature>
<comment type="caution">
    <text evidence="5">The sequence shown here is derived from an EMBL/GenBank/DDBJ whole genome shotgun (WGS) entry which is preliminary data.</text>
</comment>
<proteinExistence type="predicted"/>
<dbReference type="InterPro" id="IPR003313">
    <property type="entry name" value="AraC-bd"/>
</dbReference>
<protein>
    <submittedName>
        <fullName evidence="5">AraC family transcriptional regulator</fullName>
    </submittedName>
</protein>
<accession>A0ABU6J8M8</accession>
<keyword evidence="6" id="KW-1185">Reference proteome</keyword>
<dbReference type="Pfam" id="PF02311">
    <property type="entry name" value="AraC_binding"/>
    <property type="match status" value="1"/>
</dbReference>
<dbReference type="PANTHER" id="PTHR46796">
    <property type="entry name" value="HTH-TYPE TRANSCRIPTIONAL ACTIVATOR RHAS-RELATED"/>
    <property type="match status" value="1"/>
</dbReference>
<dbReference type="SUPFAM" id="SSF51215">
    <property type="entry name" value="Regulatory protein AraC"/>
    <property type="match status" value="1"/>
</dbReference>
<keyword evidence="2" id="KW-0238">DNA-binding</keyword>
<reference evidence="5 6" key="1">
    <citation type="submission" date="2023-10" db="EMBL/GenBank/DDBJ databases">
        <title>Noviherbaspirillum sp. CPCC 100848 genome assembly.</title>
        <authorList>
            <person name="Li X.Y."/>
            <person name="Fang X.M."/>
        </authorList>
    </citation>
    <scope>NUCLEOTIDE SEQUENCE [LARGE SCALE GENOMIC DNA]</scope>
    <source>
        <strain evidence="5 6">CPCC 100848</strain>
    </source>
</reference>
<evidence type="ECO:0000313" key="6">
    <source>
        <dbReference type="Proteomes" id="UP001352263"/>
    </source>
</evidence>
<dbReference type="EMBL" id="JAWIIV010000009">
    <property type="protein sequence ID" value="MEC4720008.1"/>
    <property type="molecule type" value="Genomic_DNA"/>
</dbReference>
<dbReference type="InterPro" id="IPR037923">
    <property type="entry name" value="HTH-like"/>
</dbReference>
<organism evidence="5 6">
    <name type="scientific">Noviherbaspirillum album</name>
    <dbReference type="NCBI Taxonomy" id="3080276"/>
    <lineage>
        <taxon>Bacteria</taxon>
        <taxon>Pseudomonadati</taxon>
        <taxon>Pseudomonadota</taxon>
        <taxon>Betaproteobacteria</taxon>
        <taxon>Burkholderiales</taxon>
        <taxon>Oxalobacteraceae</taxon>
        <taxon>Noviherbaspirillum</taxon>
    </lineage>
</organism>
<gene>
    <name evidence="5" type="ORF">RY831_12670</name>
</gene>
<evidence type="ECO:0000256" key="3">
    <source>
        <dbReference type="ARBA" id="ARBA00023163"/>
    </source>
</evidence>
<dbReference type="SUPFAM" id="SSF46689">
    <property type="entry name" value="Homeodomain-like"/>
    <property type="match status" value="2"/>
</dbReference>